<feature type="compositionally biased region" description="Basic residues" evidence="1">
    <location>
        <begin position="770"/>
        <end position="785"/>
    </location>
</feature>
<reference evidence="2 3" key="1">
    <citation type="submission" date="2016-08" db="EMBL/GenBank/DDBJ databases">
        <authorList>
            <consortium name="Pathogen Informatics"/>
        </authorList>
    </citation>
    <scope>NUCLEOTIDE SEQUENCE [LARGE SCALE GENOMIC DNA]</scope>
    <source>
        <strain evidence="2 3">CB</strain>
    </source>
</reference>
<name>A0A1D3LDX1_PLACU</name>
<feature type="compositionally biased region" description="Low complexity" evidence="1">
    <location>
        <begin position="753"/>
        <end position="769"/>
    </location>
</feature>
<protein>
    <submittedName>
        <fullName evidence="2">Uncharacterized protein</fullName>
    </submittedName>
</protein>
<proteinExistence type="predicted"/>
<feature type="region of interest" description="Disordered" evidence="1">
    <location>
        <begin position="721"/>
        <end position="785"/>
    </location>
</feature>
<organism evidence="2 3">
    <name type="scientific">Plasmodium chabaudi chabaudi</name>
    <dbReference type="NCBI Taxonomy" id="31271"/>
    <lineage>
        <taxon>Eukaryota</taxon>
        <taxon>Sar</taxon>
        <taxon>Alveolata</taxon>
        <taxon>Apicomplexa</taxon>
        <taxon>Aconoidasida</taxon>
        <taxon>Haemosporida</taxon>
        <taxon>Plasmodiidae</taxon>
        <taxon>Plasmodium</taxon>
        <taxon>Plasmodium (Vinckeia)</taxon>
    </lineage>
</organism>
<feature type="compositionally biased region" description="Low complexity" evidence="1">
    <location>
        <begin position="49"/>
        <end position="86"/>
    </location>
</feature>
<accession>A0A1D3LDX1</accession>
<evidence type="ECO:0000313" key="3">
    <source>
        <dbReference type="Proteomes" id="UP000195489"/>
    </source>
</evidence>
<sequence length="785" mass="91501">MMHAHPEKVINYYNLNKAKDSILYEYTYGNGAKSIDYILKKRDSLLRNGNNVGPNGVSNKNNSNTSTDTNNTTVSNSNINNFNTTIDNKKDIGAHNKKKDNQNNTKNRKKANKNNKRKYYDNLDNTIYDNPSINNKNNVTNNNNKLDNKDTLKKDHTKYINTKKSKLINNLNFFMRICCSKSSYIKIINHYFNIIYCNDLNILFKYECILYKFVEENESNLTIDDYYKGYINLNQIPILKNESILSKDMQLYIENNHECLKNNKNLESNVLNFICIYESLTIKFFNHLFTKINNNEMDIYNSDIDTIINNFLNKKNMLKENVFNLLLNISKSYEIKNDIVIDNIKNDEQVKEQNEKIIFQMLKNSIEKRYNTELGEFDDDKECECYDNNVINGIGLLNGLYCDGYSYYTNNNDNNTNMNLNNFYDLKNVKEMSNKNIDNIENLNKCNESDKSPIFEVKEINLSNSNMTKMNSNKSDATTSATTIEPVSLVDPGDSNFPSNMISSSFTTATNYSNLYNDKNKFVDLSSNLVALNTIIEEDELYLSPSNSNDLAIKKYENTINRDNCNEELYKGGFNGMNGDIGIQIKQEGNINSETLHNSDDICQNYDDNSKNKESLYLQNIQEVLYKEINVYKDFYENNIKDDYSKENENKNSIENIYQFLRNNMFIPNDNIYTNLMENGNDVFLNKLKKSDKPTYNKLMGKLDTMYNIINEFKNNVKRRKIENDNNTNKYYNGSTVKQRKRRYSHEEYDIENGNNGKKSSKNCNYKKNQLPKRNTRGSKGKKMA</sequence>
<evidence type="ECO:0000256" key="1">
    <source>
        <dbReference type="SAM" id="MobiDB-lite"/>
    </source>
</evidence>
<gene>
    <name evidence="2" type="ORF">PCHCB_000220500</name>
</gene>
<feature type="compositionally biased region" description="Polar residues" evidence="1">
    <location>
        <begin position="725"/>
        <end position="737"/>
    </location>
</feature>
<dbReference type="Proteomes" id="UP000195489">
    <property type="component" value="Chromosome 10"/>
</dbReference>
<dbReference type="EMBL" id="LT608162">
    <property type="protein sequence ID" value="SCM03416.1"/>
    <property type="molecule type" value="Genomic_DNA"/>
</dbReference>
<evidence type="ECO:0000313" key="2">
    <source>
        <dbReference type="EMBL" id="SCM03416.1"/>
    </source>
</evidence>
<feature type="region of interest" description="Disordered" evidence="1">
    <location>
        <begin position="49"/>
        <end position="121"/>
    </location>
</feature>
<dbReference type="AlphaFoldDB" id="A0A1D3LDX1"/>
<feature type="compositionally biased region" description="Basic residues" evidence="1">
    <location>
        <begin position="106"/>
        <end position="117"/>
    </location>
</feature>